<proteinExistence type="predicted"/>
<keyword evidence="2" id="KW-1185">Reference proteome</keyword>
<dbReference type="Proteomes" id="UP000191933">
    <property type="component" value="Unassembled WGS sequence"/>
</dbReference>
<gene>
    <name evidence="1" type="ORF">AGR2A_pa40010</name>
</gene>
<dbReference type="AlphaFoldDB" id="A0A9W5B6T7"/>
<reference evidence="1 2" key="1">
    <citation type="submission" date="2016-01" db="EMBL/GenBank/DDBJ databases">
        <authorList>
            <person name="Regsiter A."/>
            <person name="william w."/>
        </authorList>
    </citation>
    <scope>NUCLEOTIDE SEQUENCE [LARGE SCALE GENOMIC DNA]</scope>
    <source>
        <strain evidence="1 2">CFBP 5494</strain>
    </source>
</reference>
<sequence length="30" mass="3438">MHAIRDVTRDEGVFNVIREVELVGKDAVIR</sequence>
<evidence type="ECO:0000313" key="2">
    <source>
        <dbReference type="Proteomes" id="UP000191933"/>
    </source>
</evidence>
<evidence type="ECO:0000313" key="1">
    <source>
        <dbReference type="EMBL" id="CUX01924.1"/>
    </source>
</evidence>
<organism evidence="1 2">
    <name type="scientific">Agrobacterium genomosp. 2 str. CFBP 5494</name>
    <dbReference type="NCBI Taxonomy" id="1183436"/>
    <lineage>
        <taxon>Bacteria</taxon>
        <taxon>Pseudomonadati</taxon>
        <taxon>Pseudomonadota</taxon>
        <taxon>Alphaproteobacteria</taxon>
        <taxon>Hyphomicrobiales</taxon>
        <taxon>Rhizobiaceae</taxon>
        <taxon>Rhizobium/Agrobacterium group</taxon>
        <taxon>Agrobacterium</taxon>
        <taxon>Agrobacterium tumefaciens complex</taxon>
    </lineage>
</organism>
<accession>A0A9W5B6T7</accession>
<dbReference type="EMBL" id="FBVY01000042">
    <property type="protein sequence ID" value="CUX01924.1"/>
    <property type="molecule type" value="Genomic_DNA"/>
</dbReference>
<name>A0A9W5B6T7_9HYPH</name>
<protein>
    <submittedName>
        <fullName evidence="1">Uncharacterized protein</fullName>
    </submittedName>
</protein>
<comment type="caution">
    <text evidence="1">The sequence shown here is derived from an EMBL/GenBank/DDBJ whole genome shotgun (WGS) entry which is preliminary data.</text>
</comment>